<evidence type="ECO:0000313" key="3">
    <source>
        <dbReference type="EMBL" id="KNG88302.1"/>
    </source>
</evidence>
<feature type="domain" description="Glycan binding protein Y3-like" evidence="2">
    <location>
        <begin position="46"/>
        <end position="117"/>
    </location>
</feature>
<dbReference type="RefSeq" id="XP_015409225.1">
    <property type="nucleotide sequence ID" value="XM_015547752.1"/>
</dbReference>
<dbReference type="EMBL" id="JNOM01000056">
    <property type="protein sequence ID" value="KNG88302.1"/>
    <property type="molecule type" value="Genomic_DNA"/>
</dbReference>
<dbReference type="OrthoDB" id="4414337at2759"/>
<dbReference type="Proteomes" id="UP000037505">
    <property type="component" value="Unassembled WGS sequence"/>
</dbReference>
<sequence length="131" mass="14632">MRFQALPVLATVLAIPSLVFGAPNCYESGFDIWKTEGARSAAAHGIDKYCNNLAPSTWTPRTERQQCLEVDASPKNVNLWIMNDASHDLNLSIDRCKKIFKKIVDSCSRGGHDETNDGWWAVAYPDDTCLR</sequence>
<dbReference type="AlphaFoldDB" id="A0A0L1J995"/>
<evidence type="ECO:0000259" key="2">
    <source>
        <dbReference type="Pfam" id="PF22803"/>
    </source>
</evidence>
<evidence type="ECO:0000313" key="4">
    <source>
        <dbReference type="Proteomes" id="UP000037505"/>
    </source>
</evidence>
<protein>
    <recommendedName>
        <fullName evidence="2">Glycan binding protein Y3-like domain-containing protein</fullName>
    </recommendedName>
</protein>
<keyword evidence="4" id="KW-1185">Reference proteome</keyword>
<feature type="chain" id="PRO_5005553579" description="Glycan binding protein Y3-like domain-containing protein" evidence="1">
    <location>
        <begin position="22"/>
        <end position="131"/>
    </location>
</feature>
<reference evidence="3 4" key="1">
    <citation type="submission" date="2014-06" db="EMBL/GenBank/DDBJ databases">
        <title>The Genome of the Aflatoxigenic Filamentous Fungus Aspergillus nomius.</title>
        <authorList>
            <person name="Moore M.G."/>
            <person name="Shannon B.M."/>
            <person name="Brian M.M."/>
        </authorList>
    </citation>
    <scope>NUCLEOTIDE SEQUENCE [LARGE SCALE GENOMIC DNA]</scope>
    <source>
        <strain evidence="3 4">NRRL 13137</strain>
    </source>
</reference>
<dbReference type="Pfam" id="PF22803">
    <property type="entry name" value="GBD_Y3"/>
    <property type="match status" value="1"/>
</dbReference>
<gene>
    <name evidence="3" type="ORF">ANOM_002495</name>
</gene>
<proteinExistence type="predicted"/>
<keyword evidence="1" id="KW-0732">Signal</keyword>
<feature type="signal peptide" evidence="1">
    <location>
        <begin position="1"/>
        <end position="21"/>
    </location>
</feature>
<accession>A0A0L1J995</accession>
<evidence type="ECO:0000256" key="1">
    <source>
        <dbReference type="SAM" id="SignalP"/>
    </source>
</evidence>
<organism evidence="3 4">
    <name type="scientific">Aspergillus nomiae NRRL (strain ATCC 15546 / NRRL 13137 / CBS 260.88 / M93)</name>
    <dbReference type="NCBI Taxonomy" id="1509407"/>
    <lineage>
        <taxon>Eukaryota</taxon>
        <taxon>Fungi</taxon>
        <taxon>Dikarya</taxon>
        <taxon>Ascomycota</taxon>
        <taxon>Pezizomycotina</taxon>
        <taxon>Eurotiomycetes</taxon>
        <taxon>Eurotiomycetidae</taxon>
        <taxon>Eurotiales</taxon>
        <taxon>Aspergillaceae</taxon>
        <taxon>Aspergillus</taxon>
        <taxon>Aspergillus subgen. Circumdati</taxon>
    </lineage>
</organism>
<dbReference type="InterPro" id="IPR054443">
    <property type="entry name" value="Y3-like_dom"/>
</dbReference>
<comment type="caution">
    <text evidence="3">The sequence shown here is derived from an EMBL/GenBank/DDBJ whole genome shotgun (WGS) entry which is preliminary data.</text>
</comment>
<dbReference type="GeneID" id="26804299"/>
<name>A0A0L1J995_ASPN3</name>